<dbReference type="OrthoDB" id="9801625at2"/>
<evidence type="ECO:0000313" key="3">
    <source>
        <dbReference type="Proteomes" id="UP000245998"/>
    </source>
</evidence>
<comment type="caution">
    <text evidence="2">The sequence shown here is derived from an EMBL/GenBank/DDBJ whole genome shotgun (WGS) entry which is preliminary data.</text>
</comment>
<dbReference type="GO" id="GO:0006633">
    <property type="term" value="P:fatty acid biosynthetic process"/>
    <property type="evidence" value="ECO:0007669"/>
    <property type="project" value="TreeGrafter"/>
</dbReference>
<evidence type="ECO:0000313" key="2">
    <source>
        <dbReference type="EMBL" id="PWA11808.1"/>
    </source>
</evidence>
<dbReference type="Proteomes" id="UP000245998">
    <property type="component" value="Unassembled WGS sequence"/>
</dbReference>
<dbReference type="InterPro" id="IPR050965">
    <property type="entry name" value="UPF0336/Enoyl-CoA_hydratase"/>
</dbReference>
<dbReference type="Gene3D" id="3.10.129.10">
    <property type="entry name" value="Hotdog Thioesterase"/>
    <property type="match status" value="1"/>
</dbReference>
<dbReference type="AlphaFoldDB" id="A0A2U1K4D5"/>
<name>A0A2U1K4D5_9BACI</name>
<sequence length="144" mass="16464">MMSNYTLTDLFVGQVARIQRTFTEEDVHLCNTLTREFNSVYKREENVWKPHFDGPIVPGLLSEGLITEVISTKLPGTACVLLQKEIIFCHPIYIGDTISAELQVIDINHERNWITQKVSCYNQNGKEVVKGQVVVFLLPNENNR</sequence>
<dbReference type="GO" id="GO:0019171">
    <property type="term" value="F:(3R)-hydroxyacyl-[acyl-carrier-protein] dehydratase activity"/>
    <property type="evidence" value="ECO:0007669"/>
    <property type="project" value="TreeGrafter"/>
</dbReference>
<reference evidence="2 3" key="1">
    <citation type="submission" date="2018-04" db="EMBL/GenBank/DDBJ databases">
        <title>Camelliibacillus theae gen. nov., sp. nov., isolated from Pu'er tea.</title>
        <authorList>
            <person name="Niu L."/>
        </authorList>
    </citation>
    <scope>NUCLEOTIDE SEQUENCE [LARGE SCALE GENOMIC DNA]</scope>
    <source>
        <strain evidence="2 3">T8</strain>
    </source>
</reference>
<dbReference type="InterPro" id="IPR002539">
    <property type="entry name" value="MaoC-like_dom"/>
</dbReference>
<dbReference type="PANTHER" id="PTHR43437:SF3">
    <property type="entry name" value="HYDROXYACYL-THIOESTER DEHYDRATASE TYPE 2, MITOCHONDRIAL"/>
    <property type="match status" value="1"/>
</dbReference>
<dbReference type="SUPFAM" id="SSF54637">
    <property type="entry name" value="Thioesterase/thiol ester dehydrase-isomerase"/>
    <property type="match status" value="1"/>
</dbReference>
<gene>
    <name evidence="2" type="ORF">DCC39_09210</name>
</gene>
<dbReference type="Pfam" id="PF01575">
    <property type="entry name" value="MaoC_dehydratas"/>
    <property type="match status" value="1"/>
</dbReference>
<proteinExistence type="predicted"/>
<keyword evidence="3" id="KW-1185">Reference proteome</keyword>
<dbReference type="PANTHER" id="PTHR43437">
    <property type="entry name" value="HYDROXYACYL-THIOESTER DEHYDRATASE TYPE 2, MITOCHONDRIAL-RELATED"/>
    <property type="match status" value="1"/>
</dbReference>
<feature type="domain" description="MaoC-like" evidence="1">
    <location>
        <begin position="16"/>
        <end position="113"/>
    </location>
</feature>
<dbReference type="InterPro" id="IPR029069">
    <property type="entry name" value="HotDog_dom_sf"/>
</dbReference>
<evidence type="ECO:0000259" key="1">
    <source>
        <dbReference type="Pfam" id="PF01575"/>
    </source>
</evidence>
<accession>A0A2U1K4D5</accession>
<dbReference type="EMBL" id="QCZG01000016">
    <property type="protein sequence ID" value="PWA11808.1"/>
    <property type="molecule type" value="Genomic_DNA"/>
</dbReference>
<organism evidence="2 3">
    <name type="scientific">Pueribacillus theae</name>
    <dbReference type="NCBI Taxonomy" id="2171751"/>
    <lineage>
        <taxon>Bacteria</taxon>
        <taxon>Bacillati</taxon>
        <taxon>Bacillota</taxon>
        <taxon>Bacilli</taxon>
        <taxon>Bacillales</taxon>
        <taxon>Bacillaceae</taxon>
        <taxon>Pueribacillus</taxon>
    </lineage>
</organism>
<protein>
    <submittedName>
        <fullName evidence="2">Enoyl-CoA hydratase</fullName>
    </submittedName>
</protein>